<dbReference type="STRING" id="109376.A0A0D3CW73"/>
<keyword evidence="12" id="KW-1185">Reference proteome</keyword>
<dbReference type="HOGENOM" id="CLU_010543_7_3_1"/>
<dbReference type="GO" id="GO:0140825">
    <property type="term" value="F:lactoperoxidase activity"/>
    <property type="evidence" value="ECO:0007669"/>
    <property type="project" value="UniProtKB-EC"/>
</dbReference>
<proteinExistence type="predicted"/>
<dbReference type="InterPro" id="IPR002016">
    <property type="entry name" value="Haem_peroxidase"/>
</dbReference>
<organism evidence="11 12">
    <name type="scientific">Brassica oleracea var. oleracea</name>
    <dbReference type="NCBI Taxonomy" id="109376"/>
    <lineage>
        <taxon>Eukaryota</taxon>
        <taxon>Viridiplantae</taxon>
        <taxon>Streptophyta</taxon>
        <taxon>Embryophyta</taxon>
        <taxon>Tracheophyta</taxon>
        <taxon>Spermatophyta</taxon>
        <taxon>Magnoliopsida</taxon>
        <taxon>eudicotyledons</taxon>
        <taxon>Gunneridae</taxon>
        <taxon>Pentapetalae</taxon>
        <taxon>rosids</taxon>
        <taxon>malvids</taxon>
        <taxon>Brassicales</taxon>
        <taxon>Brassicaceae</taxon>
        <taxon>Brassiceae</taxon>
        <taxon>Brassica</taxon>
    </lineage>
</organism>
<keyword evidence="7" id="KW-0560">Oxidoreductase</keyword>
<name>A0A0D3CW73_BRAOL</name>
<evidence type="ECO:0000256" key="2">
    <source>
        <dbReference type="ARBA" id="ARBA00001970"/>
    </source>
</evidence>
<dbReference type="PANTHER" id="PTHR31517">
    <property type="match status" value="1"/>
</dbReference>
<accession>A0A0D3CW73</accession>
<keyword evidence="9" id="KW-0106">Calcium</keyword>
<dbReference type="GO" id="GO:0020037">
    <property type="term" value="F:heme binding"/>
    <property type="evidence" value="ECO:0007669"/>
    <property type="project" value="InterPro"/>
</dbReference>
<dbReference type="PRINTS" id="PR00461">
    <property type="entry name" value="PLPEROXIDASE"/>
</dbReference>
<dbReference type="PANTHER" id="PTHR31517:SF51">
    <property type="entry name" value="PEROXIDASE 55"/>
    <property type="match status" value="1"/>
</dbReference>
<sequence>MSTCPQGGDINVRLPMNLGSLLKFDGHIFHNIKNGRGVIQFDAVLYQDSDTEKIIDSFLSVNMTFKGHFFSEFTKSMVKMRSIGVKIGVEGEIRRQCNTTN</sequence>
<feature type="domain" description="Plant heme peroxidase family profile" evidence="10">
    <location>
        <begin position="1"/>
        <end position="101"/>
    </location>
</feature>
<evidence type="ECO:0000313" key="12">
    <source>
        <dbReference type="Proteomes" id="UP000032141"/>
    </source>
</evidence>
<feature type="binding site" evidence="9">
    <location>
        <position position="25"/>
    </location>
    <ligand>
        <name>Ca(2+)</name>
        <dbReference type="ChEBI" id="CHEBI:29108"/>
        <label>2</label>
    </ligand>
</feature>
<dbReference type="EnsemblPlants" id="Bo6g083380.1">
    <property type="protein sequence ID" value="Bo6g083380.1"/>
    <property type="gene ID" value="Bo6g083380"/>
</dbReference>
<dbReference type="Gene3D" id="1.10.520.10">
    <property type="match status" value="1"/>
</dbReference>
<dbReference type="AlphaFoldDB" id="A0A0D3CW73"/>
<evidence type="ECO:0000313" key="11">
    <source>
        <dbReference type="EnsemblPlants" id="Bo6g083380.1"/>
    </source>
</evidence>
<evidence type="ECO:0000256" key="5">
    <source>
        <dbReference type="ARBA" id="ARBA00022617"/>
    </source>
</evidence>
<comment type="catalytic activity">
    <reaction evidence="1">
        <text>2 a phenolic donor + H2O2 = 2 a phenolic radical donor + 2 H2O</text>
        <dbReference type="Rhea" id="RHEA:56136"/>
        <dbReference type="ChEBI" id="CHEBI:15377"/>
        <dbReference type="ChEBI" id="CHEBI:16240"/>
        <dbReference type="ChEBI" id="CHEBI:139520"/>
        <dbReference type="ChEBI" id="CHEBI:139521"/>
        <dbReference type="EC" id="1.11.1.7"/>
    </reaction>
</comment>
<evidence type="ECO:0000256" key="4">
    <source>
        <dbReference type="ARBA" id="ARBA00022559"/>
    </source>
</evidence>
<evidence type="ECO:0000256" key="3">
    <source>
        <dbReference type="ARBA" id="ARBA00012313"/>
    </source>
</evidence>
<dbReference type="InterPro" id="IPR000823">
    <property type="entry name" value="Peroxidase_pln"/>
</dbReference>
<dbReference type="EC" id="1.11.1.7" evidence="3"/>
<dbReference type="Proteomes" id="UP000032141">
    <property type="component" value="Chromosome C6"/>
</dbReference>
<keyword evidence="4" id="KW-0575">Peroxidase</keyword>
<evidence type="ECO:0000256" key="7">
    <source>
        <dbReference type="ARBA" id="ARBA00023002"/>
    </source>
</evidence>
<evidence type="ECO:0000256" key="8">
    <source>
        <dbReference type="ARBA" id="ARBA00023004"/>
    </source>
</evidence>
<comment type="cofactor">
    <cofactor evidence="9">
        <name>Ca(2+)</name>
        <dbReference type="ChEBI" id="CHEBI:29108"/>
    </cofactor>
    <text evidence="9">Binds 2 calcium ions per subunit.</text>
</comment>
<protein>
    <recommendedName>
        <fullName evidence="3">peroxidase</fullName>
        <ecNumber evidence="3">1.11.1.7</ecNumber>
    </recommendedName>
</protein>
<dbReference type="GO" id="GO:0046872">
    <property type="term" value="F:metal ion binding"/>
    <property type="evidence" value="ECO:0007669"/>
    <property type="project" value="UniProtKB-KW"/>
</dbReference>
<keyword evidence="5" id="KW-0349">Heme</keyword>
<dbReference type="Gene3D" id="1.10.420.10">
    <property type="entry name" value="Peroxidase, domain 2"/>
    <property type="match status" value="1"/>
</dbReference>
<keyword evidence="8" id="KW-0408">Iron</keyword>
<evidence type="ECO:0000256" key="9">
    <source>
        <dbReference type="PIRSR" id="PIRSR600823-3"/>
    </source>
</evidence>
<reference evidence="11" key="2">
    <citation type="submission" date="2015-03" db="UniProtKB">
        <authorList>
            <consortium name="EnsemblPlants"/>
        </authorList>
    </citation>
    <scope>IDENTIFICATION</scope>
</reference>
<dbReference type="InterPro" id="IPR010255">
    <property type="entry name" value="Haem_peroxidase_sf"/>
</dbReference>
<dbReference type="Gramene" id="Bo6g083380.1">
    <property type="protein sequence ID" value="Bo6g083380.1"/>
    <property type="gene ID" value="Bo6g083380"/>
</dbReference>
<reference evidence="11 12" key="1">
    <citation type="journal article" date="2014" name="Genome Biol.">
        <title>Transcriptome and methylome profiling reveals relics of genome dominance in the mesopolyploid Brassica oleracea.</title>
        <authorList>
            <person name="Parkin I.A."/>
            <person name="Koh C."/>
            <person name="Tang H."/>
            <person name="Robinson S.J."/>
            <person name="Kagale S."/>
            <person name="Clarke W.E."/>
            <person name="Town C.D."/>
            <person name="Nixon J."/>
            <person name="Krishnakumar V."/>
            <person name="Bidwell S.L."/>
            <person name="Denoeud F."/>
            <person name="Belcram H."/>
            <person name="Links M.G."/>
            <person name="Just J."/>
            <person name="Clarke C."/>
            <person name="Bender T."/>
            <person name="Huebert T."/>
            <person name="Mason A.S."/>
            <person name="Pires J.C."/>
            <person name="Barker G."/>
            <person name="Moore J."/>
            <person name="Walley P.G."/>
            <person name="Manoli S."/>
            <person name="Batley J."/>
            <person name="Edwards D."/>
            <person name="Nelson M.N."/>
            <person name="Wang X."/>
            <person name="Paterson A.H."/>
            <person name="King G."/>
            <person name="Bancroft I."/>
            <person name="Chalhoub B."/>
            <person name="Sharpe A.G."/>
        </authorList>
    </citation>
    <scope>NUCLEOTIDE SEQUENCE</scope>
    <source>
        <strain evidence="11 12">cv. TO1000</strain>
    </source>
</reference>
<evidence type="ECO:0000256" key="1">
    <source>
        <dbReference type="ARBA" id="ARBA00000189"/>
    </source>
</evidence>
<evidence type="ECO:0000259" key="10">
    <source>
        <dbReference type="PROSITE" id="PS50873"/>
    </source>
</evidence>
<dbReference type="GO" id="GO:0006979">
    <property type="term" value="P:response to oxidative stress"/>
    <property type="evidence" value="ECO:0007669"/>
    <property type="project" value="InterPro"/>
</dbReference>
<dbReference type="SUPFAM" id="SSF48113">
    <property type="entry name" value="Heme-dependent peroxidases"/>
    <property type="match status" value="1"/>
</dbReference>
<dbReference type="PROSITE" id="PS50873">
    <property type="entry name" value="PEROXIDASE_4"/>
    <property type="match status" value="1"/>
</dbReference>
<keyword evidence="6 9" id="KW-0479">Metal-binding</keyword>
<comment type="cofactor">
    <cofactor evidence="2">
        <name>heme b</name>
        <dbReference type="ChEBI" id="CHEBI:60344"/>
    </cofactor>
</comment>
<evidence type="ECO:0000256" key="6">
    <source>
        <dbReference type="ARBA" id="ARBA00022723"/>
    </source>
</evidence>